<dbReference type="EMBL" id="LSRX01000746">
    <property type="protein sequence ID" value="OLP89765.1"/>
    <property type="molecule type" value="Genomic_DNA"/>
</dbReference>
<evidence type="ECO:0000256" key="1">
    <source>
        <dbReference type="SAM" id="Phobius"/>
    </source>
</evidence>
<keyword evidence="1" id="KW-0812">Transmembrane</keyword>
<protein>
    <submittedName>
        <fullName evidence="2">Uncharacterized protein</fullName>
    </submittedName>
</protein>
<keyword evidence="3" id="KW-1185">Reference proteome</keyword>
<feature type="transmembrane region" description="Helical" evidence="1">
    <location>
        <begin position="12"/>
        <end position="34"/>
    </location>
</feature>
<gene>
    <name evidence="2" type="ORF">AK812_SmicGene28759</name>
</gene>
<accession>A0A1Q9D3P3</accession>
<keyword evidence="1" id="KW-1133">Transmembrane helix</keyword>
<dbReference type="Gene3D" id="1.10.287.70">
    <property type="match status" value="1"/>
</dbReference>
<sequence length="464" mass="50465">MTVRIDPIIQVIRIFRIVGLMNVLLILLLLLILYSPNFQNFLLAFITLFRASTGEAWNEIMHELAMTEAVMMELNWSAEGCAQDGTLLAGADASRFVSVDIPSLGSPEPKVKGGFDAFLAENPHLESQAYNEIKKCANCGKPCAVTMDICNSCGASLADIAISKSANLFVGFIFGVDKANFPLKISMRHETEDIMVFDDPLAITRAHVLSVPTQVYCPDIRSLFSDPPNALVLLNKMEQAAWTALEQGPLASEAWRRQALSPAGNALPIAELRQHVLMAFNLPPSQYQLHLQYMLLPLLPSHLGVYRKGGHFLKLRHFPLAYVLAALKALVEIGESFDATKMMPKELVARISKLGVDYDQAHAKDMERLEKSNALLANFDPADFSYGISSGVVVHKTTGAKLEGVSAKDLDGADKAALQGYGRPYVDGKPGGVYYRYPRPPQPLPLLGSSSACCGSVPAGCTAA</sequence>
<dbReference type="Proteomes" id="UP000186817">
    <property type="component" value="Unassembled WGS sequence"/>
</dbReference>
<organism evidence="2 3">
    <name type="scientific">Symbiodinium microadriaticum</name>
    <name type="common">Dinoflagellate</name>
    <name type="synonym">Zooxanthella microadriatica</name>
    <dbReference type="NCBI Taxonomy" id="2951"/>
    <lineage>
        <taxon>Eukaryota</taxon>
        <taxon>Sar</taxon>
        <taxon>Alveolata</taxon>
        <taxon>Dinophyceae</taxon>
        <taxon>Suessiales</taxon>
        <taxon>Symbiodiniaceae</taxon>
        <taxon>Symbiodinium</taxon>
    </lineage>
</organism>
<dbReference type="AlphaFoldDB" id="A0A1Q9D3P3"/>
<name>A0A1Q9D3P3_SYMMI</name>
<dbReference type="OMA" id="EIMHELA"/>
<comment type="caution">
    <text evidence="2">The sequence shown here is derived from an EMBL/GenBank/DDBJ whole genome shotgun (WGS) entry which is preliminary data.</text>
</comment>
<dbReference type="OrthoDB" id="422055at2759"/>
<proteinExistence type="predicted"/>
<evidence type="ECO:0000313" key="2">
    <source>
        <dbReference type="EMBL" id="OLP89765.1"/>
    </source>
</evidence>
<keyword evidence="1" id="KW-0472">Membrane</keyword>
<evidence type="ECO:0000313" key="3">
    <source>
        <dbReference type="Proteomes" id="UP000186817"/>
    </source>
</evidence>
<reference evidence="2 3" key="1">
    <citation type="submission" date="2016-02" db="EMBL/GenBank/DDBJ databases">
        <title>Genome analysis of coral dinoflagellate symbionts highlights evolutionary adaptations to a symbiotic lifestyle.</title>
        <authorList>
            <person name="Aranda M."/>
            <person name="Li Y."/>
            <person name="Liew Y.J."/>
            <person name="Baumgarten S."/>
            <person name="Simakov O."/>
            <person name="Wilson M."/>
            <person name="Piel J."/>
            <person name="Ashoor H."/>
            <person name="Bougouffa S."/>
            <person name="Bajic V.B."/>
            <person name="Ryu T."/>
            <person name="Ravasi T."/>
            <person name="Bayer T."/>
            <person name="Micklem G."/>
            <person name="Kim H."/>
            <person name="Bhak J."/>
            <person name="Lajeunesse T.C."/>
            <person name="Voolstra C.R."/>
        </authorList>
    </citation>
    <scope>NUCLEOTIDE SEQUENCE [LARGE SCALE GENOMIC DNA]</scope>
    <source>
        <strain evidence="2 3">CCMP2467</strain>
    </source>
</reference>